<keyword evidence="9" id="KW-0812">Transmembrane</keyword>
<dbReference type="InterPro" id="IPR050482">
    <property type="entry name" value="Sensor_HK_TwoCompSys"/>
</dbReference>
<evidence type="ECO:0000313" key="12">
    <source>
        <dbReference type="EMBL" id="CCH73759.1"/>
    </source>
</evidence>
<name>W6K3S2_9MICO</name>
<evidence type="ECO:0000256" key="1">
    <source>
        <dbReference type="ARBA" id="ARBA00000085"/>
    </source>
</evidence>
<keyword evidence="9" id="KW-0472">Membrane</keyword>
<dbReference type="Pfam" id="PF07730">
    <property type="entry name" value="HisKA_3"/>
    <property type="match status" value="1"/>
</dbReference>
<keyword evidence="3" id="KW-0597">Phosphoprotein</keyword>
<feature type="domain" description="Signal transduction histidine kinase subgroup 3 dimerisation and phosphoacceptor" evidence="11">
    <location>
        <begin position="179"/>
        <end position="244"/>
    </location>
</feature>
<evidence type="ECO:0000256" key="6">
    <source>
        <dbReference type="ARBA" id="ARBA00022777"/>
    </source>
</evidence>
<evidence type="ECO:0000256" key="7">
    <source>
        <dbReference type="ARBA" id="ARBA00022840"/>
    </source>
</evidence>
<keyword evidence="9" id="KW-1133">Transmembrane helix</keyword>
<evidence type="ECO:0000259" key="11">
    <source>
        <dbReference type="Pfam" id="PF07730"/>
    </source>
</evidence>
<protein>
    <recommendedName>
        <fullName evidence="2">histidine kinase</fullName>
        <ecNumber evidence="2">2.7.13.3</ecNumber>
    </recommendedName>
</protein>
<feature type="transmembrane region" description="Helical" evidence="9">
    <location>
        <begin position="47"/>
        <end position="64"/>
    </location>
</feature>
<dbReference type="OrthoDB" id="227596at2"/>
<dbReference type="Gene3D" id="1.20.5.1930">
    <property type="match status" value="1"/>
</dbReference>
<dbReference type="InterPro" id="IPR011712">
    <property type="entry name" value="Sig_transdc_His_kin_sub3_dim/P"/>
</dbReference>
<evidence type="ECO:0000256" key="4">
    <source>
        <dbReference type="ARBA" id="ARBA00022679"/>
    </source>
</evidence>
<evidence type="ECO:0000259" key="10">
    <source>
        <dbReference type="Pfam" id="PF02518"/>
    </source>
</evidence>
<sequence length="382" mass="40122">MTVVRRSLWDEPRPPHAPPVSRLDRLLVGVLVVIALVEGLARPGLAGQPLVTALAMALMPVLLWRRSRPLLACLIGWGAAGLLSILQIASGSADSGLLSLMVILVLLYTLVRWGSGREVTVGLVAVALVATLGMYAASASLAEVVGGGLFLLLFVALGAVFRYRASLWHRQEREVRNEERLALARELHDTVAHHISAIAVSAQAGRVLVRGQPERAAALLASIEDEASRTLAEMRDMVRLLRDDEGGGAAAYAPQRGVADLTALTRPAGTPAVAIRLAGALTGLPRPVDATLYRLAQEGLTNSLRHARGATTVVIEVCRVGEEVHLRVTDDGASAPGPRAEPGLGLTGMTERARLLGGSVTAGPGPEGGWVVDAVLPARITP</sequence>
<evidence type="ECO:0000256" key="8">
    <source>
        <dbReference type="ARBA" id="ARBA00023012"/>
    </source>
</evidence>
<reference evidence="12 13" key="1">
    <citation type="journal article" date="2013" name="ISME J.">
        <title>A metabolic model for members of the genus Tetrasphaera involved in enhanced biological phosphorus removal.</title>
        <authorList>
            <person name="Kristiansen R."/>
            <person name="Nguyen H.T.T."/>
            <person name="Saunders A.M."/>
            <person name="Nielsen J.L."/>
            <person name="Wimmer R."/>
            <person name="Le V.Q."/>
            <person name="McIlroy S.J."/>
            <person name="Petrovski S."/>
            <person name="Seviour R.J."/>
            <person name="Calteau A."/>
            <person name="Nielsen K.L."/>
            <person name="Nielsen P.H."/>
        </authorList>
    </citation>
    <scope>NUCLEOTIDE SEQUENCE [LARGE SCALE GENOMIC DNA]</scope>
    <source>
        <strain evidence="12 13">Ben110</strain>
    </source>
</reference>
<keyword evidence="5" id="KW-0547">Nucleotide-binding</keyword>
<dbReference type="PANTHER" id="PTHR24421">
    <property type="entry name" value="NITRATE/NITRITE SENSOR PROTEIN NARX-RELATED"/>
    <property type="match status" value="1"/>
</dbReference>
<keyword evidence="6 12" id="KW-0418">Kinase</keyword>
<evidence type="ECO:0000313" key="13">
    <source>
        <dbReference type="Proteomes" id="UP000035763"/>
    </source>
</evidence>
<dbReference type="GO" id="GO:0046983">
    <property type="term" value="F:protein dimerization activity"/>
    <property type="evidence" value="ECO:0007669"/>
    <property type="project" value="InterPro"/>
</dbReference>
<feature type="domain" description="Histidine kinase/HSP90-like ATPase" evidence="10">
    <location>
        <begin position="291"/>
        <end position="379"/>
    </location>
</feature>
<comment type="caution">
    <text evidence="12">The sequence shown here is derived from an EMBL/GenBank/DDBJ whole genome shotgun (WGS) entry which is preliminary data.</text>
</comment>
<comment type="catalytic activity">
    <reaction evidence="1">
        <text>ATP + protein L-histidine = ADP + protein N-phospho-L-histidine.</text>
        <dbReference type="EC" id="2.7.13.3"/>
    </reaction>
</comment>
<evidence type="ECO:0000256" key="5">
    <source>
        <dbReference type="ARBA" id="ARBA00022741"/>
    </source>
</evidence>
<dbReference type="PANTHER" id="PTHR24421:SF10">
    <property type="entry name" value="NITRATE_NITRITE SENSOR PROTEIN NARQ"/>
    <property type="match status" value="1"/>
</dbReference>
<dbReference type="Gene3D" id="3.30.565.10">
    <property type="entry name" value="Histidine kinase-like ATPase, C-terminal domain"/>
    <property type="match status" value="1"/>
</dbReference>
<keyword evidence="7" id="KW-0067">ATP-binding</keyword>
<dbReference type="GO" id="GO:0016020">
    <property type="term" value="C:membrane"/>
    <property type="evidence" value="ECO:0007669"/>
    <property type="project" value="InterPro"/>
</dbReference>
<dbReference type="EMBL" id="CAJA01000249">
    <property type="protein sequence ID" value="CCH73759.1"/>
    <property type="molecule type" value="Genomic_DNA"/>
</dbReference>
<feature type="transmembrane region" description="Helical" evidence="9">
    <location>
        <begin position="120"/>
        <end position="138"/>
    </location>
</feature>
<dbReference type="Proteomes" id="UP000035763">
    <property type="component" value="Unassembled WGS sequence"/>
</dbReference>
<evidence type="ECO:0000256" key="9">
    <source>
        <dbReference type="SAM" id="Phobius"/>
    </source>
</evidence>
<evidence type="ECO:0000256" key="2">
    <source>
        <dbReference type="ARBA" id="ARBA00012438"/>
    </source>
</evidence>
<dbReference type="CDD" id="cd16917">
    <property type="entry name" value="HATPase_UhpB-NarQ-NarX-like"/>
    <property type="match status" value="1"/>
</dbReference>
<dbReference type="InterPro" id="IPR036890">
    <property type="entry name" value="HATPase_C_sf"/>
</dbReference>
<dbReference type="AlphaFoldDB" id="W6K3S2"/>
<proteinExistence type="predicted"/>
<accession>W6K3S2</accession>
<feature type="transmembrane region" description="Helical" evidence="9">
    <location>
        <begin position="95"/>
        <end position="113"/>
    </location>
</feature>
<keyword evidence="4" id="KW-0808">Transferase</keyword>
<dbReference type="RefSeq" id="WP_048699394.1">
    <property type="nucleotide sequence ID" value="NZ_HG764815.1"/>
</dbReference>
<dbReference type="GO" id="GO:0000155">
    <property type="term" value="F:phosphorelay sensor kinase activity"/>
    <property type="evidence" value="ECO:0007669"/>
    <property type="project" value="InterPro"/>
</dbReference>
<dbReference type="GO" id="GO:0005524">
    <property type="term" value="F:ATP binding"/>
    <property type="evidence" value="ECO:0007669"/>
    <property type="project" value="UniProtKB-KW"/>
</dbReference>
<feature type="transmembrane region" description="Helical" evidence="9">
    <location>
        <begin position="71"/>
        <end position="89"/>
    </location>
</feature>
<keyword evidence="8" id="KW-0902">Two-component regulatory system</keyword>
<gene>
    <name evidence="12" type="ORF">BN11_3220005</name>
</gene>
<dbReference type="EC" id="2.7.13.3" evidence="2"/>
<organism evidence="12 13">
    <name type="scientific">Nostocoides australiense Ben110</name>
    <dbReference type="NCBI Taxonomy" id="1193182"/>
    <lineage>
        <taxon>Bacteria</taxon>
        <taxon>Bacillati</taxon>
        <taxon>Actinomycetota</taxon>
        <taxon>Actinomycetes</taxon>
        <taxon>Micrococcales</taxon>
        <taxon>Intrasporangiaceae</taxon>
        <taxon>Nostocoides</taxon>
    </lineage>
</organism>
<dbReference type="STRING" id="1193182.BN11_3220005"/>
<dbReference type="SUPFAM" id="SSF55874">
    <property type="entry name" value="ATPase domain of HSP90 chaperone/DNA topoisomerase II/histidine kinase"/>
    <property type="match status" value="1"/>
</dbReference>
<dbReference type="InterPro" id="IPR003594">
    <property type="entry name" value="HATPase_dom"/>
</dbReference>
<dbReference type="Pfam" id="PF02518">
    <property type="entry name" value="HATPase_c"/>
    <property type="match status" value="1"/>
</dbReference>
<feature type="transmembrane region" description="Helical" evidence="9">
    <location>
        <begin position="144"/>
        <end position="163"/>
    </location>
</feature>
<keyword evidence="13" id="KW-1185">Reference proteome</keyword>
<evidence type="ECO:0000256" key="3">
    <source>
        <dbReference type="ARBA" id="ARBA00022553"/>
    </source>
</evidence>